<evidence type="ECO:0000313" key="4">
    <source>
        <dbReference type="EMBL" id="BDG06292.1"/>
    </source>
</evidence>
<dbReference type="Gene3D" id="3.40.50.12780">
    <property type="entry name" value="N-terminal domain of ligase-like"/>
    <property type="match status" value="1"/>
</dbReference>
<feature type="domain" description="N-acetyltransferase" evidence="3">
    <location>
        <begin position="1383"/>
        <end position="1552"/>
    </location>
</feature>
<dbReference type="InterPro" id="IPR020845">
    <property type="entry name" value="AMP-binding_CS"/>
</dbReference>
<dbReference type="Pfam" id="PF23562">
    <property type="entry name" value="AMP-binding_C_3"/>
    <property type="match status" value="1"/>
</dbReference>
<proteinExistence type="predicted"/>
<dbReference type="EMBL" id="AP025591">
    <property type="protein sequence ID" value="BDG06292.1"/>
    <property type="molecule type" value="Genomic_DNA"/>
</dbReference>
<dbReference type="Pfam" id="PF00501">
    <property type="entry name" value="AMP-binding"/>
    <property type="match status" value="1"/>
</dbReference>
<dbReference type="Proteomes" id="UP001162891">
    <property type="component" value="Chromosome"/>
</dbReference>
<gene>
    <name evidence="4" type="ORF">AMOR_52880</name>
</gene>
<organism evidence="4 5">
    <name type="scientific">Anaeromyxobacter oryzae</name>
    <dbReference type="NCBI Taxonomy" id="2918170"/>
    <lineage>
        <taxon>Bacteria</taxon>
        <taxon>Pseudomonadati</taxon>
        <taxon>Myxococcota</taxon>
        <taxon>Myxococcia</taxon>
        <taxon>Myxococcales</taxon>
        <taxon>Cystobacterineae</taxon>
        <taxon>Anaeromyxobacteraceae</taxon>
        <taxon>Anaeromyxobacter</taxon>
    </lineage>
</organism>
<evidence type="ECO:0000256" key="1">
    <source>
        <dbReference type="ARBA" id="ARBA00022741"/>
    </source>
</evidence>
<dbReference type="PROSITE" id="PS51186">
    <property type="entry name" value="GNAT"/>
    <property type="match status" value="1"/>
</dbReference>
<dbReference type="SUPFAM" id="SSF56801">
    <property type="entry name" value="Acetyl-CoA synthetase-like"/>
    <property type="match status" value="1"/>
</dbReference>
<dbReference type="Pfam" id="PF00583">
    <property type="entry name" value="Acetyltransf_1"/>
    <property type="match status" value="1"/>
</dbReference>
<sequence>MFQVKQESPFPRLAARWTEKPVADAETLELTHDALAAVRPDDLPEVAPLAELLLARLEGPDRAHARRALFALLDGVRRRFFTSLLRPEDVDAWLKILLPAIARADYTLGEVLRSREESDPKTVALRVVGQDACELTVADLSRRSRAIARGVLALVDGDPEAKVAILSENCLEAALCDLACLSNGIVDFPLPANAVAEQIVFMLKHSGARVLLASDEEQVAKVLPSLPALPELREIVVFSRSAADRNGLLSLDQMVGQGADFDDATREARAAAVKASDVATVMYTSGTTGKPKGIVFTHENVVSKRLARGFALREIGEGDVFLCYLPLYHTFGRWLELTGSLWWGATYVFARSTAQASLLEDFKRVKPTVFISVPKKWMELHEAAVWEAASDDPDDLAAHLRVITGGRLRYGLSAAGYLDPVVFRAFHRAGTELCSGYGMTEATGGITMTPPGEYVDGSIGKPLPGITCRRADDGELLIRGPYVSPGYYNPTPDDQAAHEDGWFHTGDLVSLDADGHYRITGRKKEIYKNRQGQTIAPQRVENLFRDFEAVSQAFLVGDHREYNTLLVWPNHESAAVKGRPPEELRELLSSLVASANRFLAPFERVVAFQVLPRALDLEHGELTHKLSFKREVVEKVWKDVIDKMYEQKHLALAIDGSFLRIPNWVLREIGVLQHEVSLSGGLLRAGDRTLPVGLEPAAPGALRIGDLAYATEGTVIDLGALLARPALWLGNEALRRFLGDEAFLALVGRRRKGGGDLRIDARVWPPPPEERLKEMLETVDRGEVSFHSIHVAGELLRAERPEARRAISHLHIGLAAAQSEHAALCRALLRRAADAQDEDVRRRAFRVLLPNEDAAETLPTLRLFVDRMGAMALRDEDLADLGERGLTDAQVQVLLAHLASDKANAPPADASDRRLLVGAMRLLTATAIAHPVYFARVRVPLARLTLHDDAEISARAGEELDRLRRGFSNWIGPNLRLAIDPQTGVEYGWRDVLVFEDSVPPDGRNHLLQALEDTTVVRASVFLLGRGVLLSLADIPPGGATVSLLGRQHGKSVYRLSIHTRSREVFDVAINVAEDMNFAELRQEVSWLLAAGAPPPLVEQFAGYFAEWGIFTEEFIPGDDVERQVARLVRQGEAKRLKLLWPFLVWTALEGHVRFWDRTGRRLALREPTPGAFIVPSHDYQTGARLVSISDRSPCSAFDELLDRFHDAFVRRIEGMRPELRGEIDDAIELSAVVEALGYERGVALLEDVSQTSKRAVAIETFLERLRDGGFTPQRVWFAARRYRRWLDVNPQATVEAQGKMLAELWGTYRMNELEAAWPDTRVRFFRRTVFDGARPELAAALDRIMNRARVLPAGGLDLEEQVAAVRSAARPTTEEDYFLARMTYRYLAPTDEVALISMPSGGHYVTEVVVALTDEAGDRYTVRGPVSPREVARLLHMFHESNLQVTFTTEHEFLLCLDPKETVIGGLFYRQVSPDRVHMEKLVVGRKHRGKGVSDGLVREFVRRLRARGVRRVETGYFQPEYLRRFAFRTDPTSGGLVRDLEADSFPLWQP</sequence>
<dbReference type="InterPro" id="IPR000873">
    <property type="entry name" value="AMP-dep_synth/lig_dom"/>
</dbReference>
<dbReference type="PROSITE" id="PS00455">
    <property type="entry name" value="AMP_BINDING"/>
    <property type="match status" value="1"/>
</dbReference>
<dbReference type="InterPro" id="IPR000182">
    <property type="entry name" value="GNAT_dom"/>
</dbReference>
<dbReference type="PANTHER" id="PTHR43272:SF33">
    <property type="entry name" value="AMP-BINDING DOMAIN-CONTAINING PROTEIN-RELATED"/>
    <property type="match status" value="1"/>
</dbReference>
<accession>A0ABM7X3B4</accession>
<evidence type="ECO:0000313" key="5">
    <source>
        <dbReference type="Proteomes" id="UP001162891"/>
    </source>
</evidence>
<dbReference type="Gene3D" id="3.40.630.30">
    <property type="match status" value="1"/>
</dbReference>
<dbReference type="InterPro" id="IPR042099">
    <property type="entry name" value="ANL_N_sf"/>
</dbReference>
<reference evidence="5" key="1">
    <citation type="journal article" date="2022" name="Int. J. Syst. Evol. Microbiol.">
        <title>Anaeromyxobacter oryzae sp. nov., Anaeromyxobacter diazotrophicus sp. nov. and Anaeromyxobacter paludicola sp. nov., isolated from paddy soils.</title>
        <authorList>
            <person name="Itoh H."/>
            <person name="Xu Z."/>
            <person name="Mise K."/>
            <person name="Masuda Y."/>
            <person name="Ushijima N."/>
            <person name="Hayakawa C."/>
            <person name="Shiratori Y."/>
            <person name="Senoo K."/>
        </authorList>
    </citation>
    <scope>NUCLEOTIDE SEQUENCE [LARGE SCALE GENOMIC DNA]</scope>
    <source>
        <strain evidence="5">Red232</strain>
    </source>
</reference>
<dbReference type="RefSeq" id="WP_248355739.1">
    <property type="nucleotide sequence ID" value="NZ_AP025591.1"/>
</dbReference>
<dbReference type="SUPFAM" id="SSF55729">
    <property type="entry name" value="Acyl-CoA N-acyltransferases (Nat)"/>
    <property type="match status" value="1"/>
</dbReference>
<evidence type="ECO:0000256" key="2">
    <source>
        <dbReference type="ARBA" id="ARBA00022840"/>
    </source>
</evidence>
<dbReference type="PANTHER" id="PTHR43272">
    <property type="entry name" value="LONG-CHAIN-FATTY-ACID--COA LIGASE"/>
    <property type="match status" value="1"/>
</dbReference>
<protein>
    <recommendedName>
        <fullName evidence="3">N-acetyltransferase domain-containing protein</fullName>
    </recommendedName>
</protein>
<evidence type="ECO:0000259" key="3">
    <source>
        <dbReference type="PROSITE" id="PS51186"/>
    </source>
</evidence>
<keyword evidence="1" id="KW-0547">Nucleotide-binding</keyword>
<name>A0ABM7X3B4_9BACT</name>
<keyword evidence="2" id="KW-0067">ATP-binding</keyword>
<keyword evidence="5" id="KW-1185">Reference proteome</keyword>
<dbReference type="InterPro" id="IPR016181">
    <property type="entry name" value="Acyl_CoA_acyltransferase"/>
</dbReference>